<evidence type="ECO:0000256" key="12">
    <source>
        <dbReference type="ARBA" id="ARBA00023315"/>
    </source>
</evidence>
<dbReference type="FunFam" id="3.40.630.30:FF:000067">
    <property type="entry name" value="Histone acetyltransferase"/>
    <property type="match status" value="1"/>
</dbReference>
<keyword evidence="12" id="KW-0012">Acyltransferase</keyword>
<keyword evidence="4" id="KW-0808">Transferase</keyword>
<keyword evidence="10" id="KW-0804">Transcription</keyword>
<dbReference type="HOGENOM" id="CLU_011815_0_1_1"/>
<proteinExistence type="inferred from homology"/>
<dbReference type="eggNOG" id="KOG2747">
    <property type="taxonomic scope" value="Eukaryota"/>
</dbReference>
<comment type="subcellular location">
    <subcellularLocation>
        <location evidence="1">Nucleus</location>
    </subcellularLocation>
</comment>
<feature type="domain" description="MYST-type HAT" evidence="16">
    <location>
        <begin position="14"/>
        <end position="255"/>
    </location>
</feature>
<evidence type="ECO:0000256" key="6">
    <source>
        <dbReference type="ARBA" id="ARBA00022771"/>
    </source>
</evidence>
<dbReference type="EMBL" id="CH476618">
    <property type="protein sequence ID" value="EEP81982.1"/>
    <property type="molecule type" value="Genomic_DNA"/>
</dbReference>
<evidence type="ECO:0000313" key="18">
    <source>
        <dbReference type="Proteomes" id="UP000002058"/>
    </source>
</evidence>
<dbReference type="InterPro" id="IPR040706">
    <property type="entry name" value="Zf-MYST"/>
</dbReference>
<keyword evidence="18" id="KW-1185">Reference proteome</keyword>
<evidence type="ECO:0000259" key="16">
    <source>
        <dbReference type="PROSITE" id="PS51726"/>
    </source>
</evidence>
<evidence type="ECO:0000256" key="7">
    <source>
        <dbReference type="ARBA" id="ARBA00022833"/>
    </source>
</evidence>
<evidence type="ECO:0000256" key="4">
    <source>
        <dbReference type="ARBA" id="ARBA00022679"/>
    </source>
</evidence>
<name>C4JWA5_UNCRE</name>
<dbReference type="SUPFAM" id="SSF55729">
    <property type="entry name" value="Acyl-CoA N-acyltransferases (Nat)"/>
    <property type="match status" value="1"/>
</dbReference>
<dbReference type="Pfam" id="PF17772">
    <property type="entry name" value="zf-MYST"/>
    <property type="match status" value="1"/>
</dbReference>
<sequence>MPPTSSRHAQNSPPAGTKVNQVILGNLLFKTWYDALYPEELVNKETDTLYVCGWCFRYTCDKSAYVGHRRVCQLRSTPPGTQIYNDAGYSVWEVDGERQKLFAQNLSLFAKLFLDQKSVCFDVSGFLFYLLVYIDPENPGVHHILGYFSKEKMSWDANNLACILIFPPYQHNQLGKLLMGISYRLSMWESERGIGTVGGPERPLSEMGERSYIRFWEERVARYFLRDLQQVTNGNGGPVKPPKTKKRRKAKSLSG</sequence>
<dbReference type="InterPro" id="IPR002717">
    <property type="entry name" value="HAT_MYST-type"/>
</dbReference>
<dbReference type="PANTHER" id="PTHR10615:SF219">
    <property type="entry name" value="HISTONE ACETYLTRANSFERASE KAT5"/>
    <property type="match status" value="1"/>
</dbReference>
<dbReference type="InterPro" id="IPR050603">
    <property type="entry name" value="MYST_HAT"/>
</dbReference>
<dbReference type="EC" id="2.3.1.48" evidence="3"/>
<dbReference type="OrthoDB" id="787137at2759"/>
<evidence type="ECO:0000256" key="9">
    <source>
        <dbReference type="ARBA" id="ARBA00023015"/>
    </source>
</evidence>
<keyword evidence="11" id="KW-0539">Nucleus</keyword>
<evidence type="ECO:0000256" key="15">
    <source>
        <dbReference type="SAM" id="MobiDB-lite"/>
    </source>
</evidence>
<feature type="compositionally biased region" description="Basic residues" evidence="15">
    <location>
        <begin position="242"/>
        <end position="255"/>
    </location>
</feature>
<dbReference type="GO" id="GO:0046972">
    <property type="term" value="F:histone H4K16 acetyltransferase activity"/>
    <property type="evidence" value="ECO:0007669"/>
    <property type="project" value="TreeGrafter"/>
</dbReference>
<dbReference type="GO" id="GO:0008270">
    <property type="term" value="F:zinc ion binding"/>
    <property type="evidence" value="ECO:0007669"/>
    <property type="project" value="UniProtKB-KW"/>
</dbReference>
<keyword evidence="7" id="KW-0862">Zinc</keyword>
<dbReference type="OMA" id="CHLANDC"/>
<dbReference type="STRING" id="336963.C4JWA5"/>
<dbReference type="KEGG" id="ure:UREG_06847"/>
<dbReference type="InParanoid" id="C4JWA5"/>
<evidence type="ECO:0000256" key="14">
    <source>
        <dbReference type="PIRSR" id="PIRSR602717-51"/>
    </source>
</evidence>
<evidence type="ECO:0000256" key="11">
    <source>
        <dbReference type="ARBA" id="ARBA00023242"/>
    </source>
</evidence>
<comment type="similarity">
    <text evidence="2">Belongs to the MYST (SAS/MOZ) family.</text>
</comment>
<comment type="function">
    <text evidence="13">Catalytic component of the NuA4 histone acetyltransferase (HAT) complex which is involved in epigenetic transcriptional activation of selected genes principally by acetylation of nucleosomal histones H4, H3, H2B, H2A and H2A variant H2A.Z. Acetylates histone H4 to form H4K5ac, H4K8ac, H4K12ac and H4K16ac, histone H3 to form H3K14ac, and histone H2A to form H2AK4ac and H2AK7ac. The NuA4 complex is involved in the DNA damage response and is required for chromosome segregation. The NuA4 complex plays a direct role in repair of DNA double-strand breaks (DSBs) through homologous recombination. Recruitment to promoters depends on H3K4me. Also acetylates non-histone proteins. In addition to protein acetyltransferase, can use different acyl-CoA substrates, such as 2-hydroxyisobutanoyl-CoA (2-hydroxyisobutyryl-CoA) or (2E)-butenoyl-CoA (crotonyl-CoA), and is able to mediate protein 2-hydroxyisobutyrylation and crotonylation, respectively.</text>
</comment>
<dbReference type="VEuPathDB" id="FungiDB:UREG_06847"/>
<dbReference type="Gene3D" id="3.40.630.30">
    <property type="match status" value="1"/>
</dbReference>
<dbReference type="RefSeq" id="XP_002583880.1">
    <property type="nucleotide sequence ID" value="XM_002583834.1"/>
</dbReference>
<keyword evidence="6" id="KW-0863">Zinc-finger</keyword>
<evidence type="ECO:0000256" key="1">
    <source>
        <dbReference type="ARBA" id="ARBA00004123"/>
    </source>
</evidence>
<dbReference type="Pfam" id="PF01853">
    <property type="entry name" value="MOZ_SAS"/>
    <property type="match status" value="1"/>
</dbReference>
<gene>
    <name evidence="17" type="ORF">UREG_06847</name>
</gene>
<protein>
    <recommendedName>
        <fullName evidence="3">histone acetyltransferase</fullName>
        <ecNumber evidence="3">2.3.1.48</ecNumber>
    </recommendedName>
</protein>
<dbReference type="Gene3D" id="1.10.10.10">
    <property type="entry name" value="Winged helix-like DNA-binding domain superfamily/Winged helix DNA-binding domain"/>
    <property type="match status" value="1"/>
</dbReference>
<keyword evidence="9" id="KW-0805">Transcription regulation</keyword>
<dbReference type="InterPro" id="IPR036388">
    <property type="entry name" value="WH-like_DNA-bd_sf"/>
</dbReference>
<dbReference type="Proteomes" id="UP000002058">
    <property type="component" value="Unassembled WGS sequence"/>
</dbReference>
<dbReference type="PROSITE" id="PS51726">
    <property type="entry name" value="MYST_HAT"/>
    <property type="match status" value="1"/>
</dbReference>
<evidence type="ECO:0000256" key="10">
    <source>
        <dbReference type="ARBA" id="ARBA00023163"/>
    </source>
</evidence>
<dbReference type="GO" id="GO:0035267">
    <property type="term" value="C:NuA4 histone acetyltransferase complex"/>
    <property type="evidence" value="ECO:0007669"/>
    <property type="project" value="TreeGrafter"/>
</dbReference>
<reference evidence="18" key="1">
    <citation type="journal article" date="2009" name="Genome Res.">
        <title>Comparative genomic analyses of the human fungal pathogens Coccidioides and their relatives.</title>
        <authorList>
            <person name="Sharpton T.J."/>
            <person name="Stajich J.E."/>
            <person name="Rounsley S.D."/>
            <person name="Gardner M.J."/>
            <person name="Wortman J.R."/>
            <person name="Jordar V.S."/>
            <person name="Maiti R."/>
            <person name="Kodira C.D."/>
            <person name="Neafsey D.E."/>
            <person name="Zeng Q."/>
            <person name="Hung C.-Y."/>
            <person name="McMahan C."/>
            <person name="Muszewska A."/>
            <person name="Grynberg M."/>
            <person name="Mandel M.A."/>
            <person name="Kellner E.M."/>
            <person name="Barker B.M."/>
            <person name="Galgiani J.N."/>
            <person name="Orbach M.J."/>
            <person name="Kirkland T.N."/>
            <person name="Cole G.T."/>
            <person name="Henn M.R."/>
            <person name="Birren B.W."/>
            <person name="Taylor J.W."/>
        </authorList>
    </citation>
    <scope>NUCLEOTIDE SEQUENCE [LARGE SCALE GENOMIC DNA]</scope>
    <source>
        <strain evidence="18">UAMH 1704</strain>
    </source>
</reference>
<dbReference type="Gene3D" id="3.30.60.60">
    <property type="entry name" value="N-acetyl transferase-like"/>
    <property type="match status" value="1"/>
</dbReference>
<evidence type="ECO:0000256" key="13">
    <source>
        <dbReference type="ARBA" id="ARBA00045805"/>
    </source>
</evidence>
<dbReference type="GO" id="GO:0006355">
    <property type="term" value="P:regulation of DNA-templated transcription"/>
    <property type="evidence" value="ECO:0007669"/>
    <property type="project" value="InterPro"/>
</dbReference>
<organism evidence="17 18">
    <name type="scientific">Uncinocarpus reesii (strain UAMH 1704)</name>
    <dbReference type="NCBI Taxonomy" id="336963"/>
    <lineage>
        <taxon>Eukaryota</taxon>
        <taxon>Fungi</taxon>
        <taxon>Dikarya</taxon>
        <taxon>Ascomycota</taxon>
        <taxon>Pezizomycotina</taxon>
        <taxon>Eurotiomycetes</taxon>
        <taxon>Eurotiomycetidae</taxon>
        <taxon>Onygenales</taxon>
        <taxon>Onygenaceae</taxon>
        <taxon>Uncinocarpus</taxon>
    </lineage>
</organism>
<keyword evidence="5" id="KW-0479">Metal-binding</keyword>
<dbReference type="GeneID" id="8437375"/>
<dbReference type="FunCoup" id="C4JWA5">
    <property type="interactions" value="266"/>
</dbReference>
<dbReference type="GO" id="GO:0005634">
    <property type="term" value="C:nucleus"/>
    <property type="evidence" value="ECO:0007669"/>
    <property type="project" value="UniProtKB-SubCell"/>
</dbReference>
<feature type="region of interest" description="Disordered" evidence="15">
    <location>
        <begin position="232"/>
        <end position="255"/>
    </location>
</feature>
<keyword evidence="8" id="KW-0007">Acetylation</keyword>
<dbReference type="InterPro" id="IPR016181">
    <property type="entry name" value="Acyl_CoA_acyltransferase"/>
</dbReference>
<evidence type="ECO:0000256" key="5">
    <source>
        <dbReference type="ARBA" id="ARBA00022723"/>
    </source>
</evidence>
<dbReference type="AlphaFoldDB" id="C4JWA5"/>
<dbReference type="PANTHER" id="PTHR10615">
    <property type="entry name" value="HISTONE ACETYLTRANSFERASE"/>
    <property type="match status" value="1"/>
</dbReference>
<feature type="active site" description="Proton donor/acceptor" evidence="14">
    <location>
        <position position="201"/>
    </location>
</feature>
<evidence type="ECO:0000256" key="2">
    <source>
        <dbReference type="ARBA" id="ARBA00010107"/>
    </source>
</evidence>
<evidence type="ECO:0000256" key="8">
    <source>
        <dbReference type="ARBA" id="ARBA00022990"/>
    </source>
</evidence>
<evidence type="ECO:0000313" key="17">
    <source>
        <dbReference type="EMBL" id="EEP81982.1"/>
    </source>
</evidence>
<evidence type="ECO:0000256" key="3">
    <source>
        <dbReference type="ARBA" id="ARBA00013184"/>
    </source>
</evidence>
<accession>C4JWA5</accession>